<geneLocation type="plasmid" evidence="2 3">
    <name>pACRY01</name>
</geneLocation>
<dbReference type="EMBL" id="CP000689">
    <property type="protein sequence ID" value="ABQ28895.1"/>
    <property type="molecule type" value="Genomic_DNA"/>
</dbReference>
<evidence type="ECO:0000256" key="1">
    <source>
        <dbReference type="SAM" id="MobiDB-lite"/>
    </source>
</evidence>
<protein>
    <submittedName>
        <fullName evidence="2">Uncharacterized protein</fullName>
    </submittedName>
</protein>
<feature type="region of interest" description="Disordered" evidence="1">
    <location>
        <begin position="1"/>
        <end position="32"/>
    </location>
</feature>
<proteinExistence type="predicted"/>
<organism evidence="2 3">
    <name type="scientific">Acidiphilium cryptum (strain JF-5)</name>
    <dbReference type="NCBI Taxonomy" id="349163"/>
    <lineage>
        <taxon>Bacteria</taxon>
        <taxon>Pseudomonadati</taxon>
        <taxon>Pseudomonadota</taxon>
        <taxon>Alphaproteobacteria</taxon>
        <taxon>Acetobacterales</taxon>
        <taxon>Acidocellaceae</taxon>
        <taxon>Acidiphilium</taxon>
    </lineage>
</organism>
<keyword evidence="2" id="KW-0614">Plasmid</keyword>
<dbReference type="AlphaFoldDB" id="A5FTG3"/>
<feature type="compositionally biased region" description="Polar residues" evidence="1">
    <location>
        <begin position="46"/>
        <end position="61"/>
    </location>
</feature>
<name>A5FTG3_ACICJ</name>
<dbReference type="Proteomes" id="UP000000245">
    <property type="component" value="Plasmid pACRY01"/>
</dbReference>
<feature type="region of interest" description="Disordered" evidence="1">
    <location>
        <begin position="42"/>
        <end position="61"/>
    </location>
</feature>
<gene>
    <name evidence="2" type="ordered locus">Acry_3280</name>
</gene>
<keyword evidence="3" id="KW-1185">Reference proteome</keyword>
<dbReference type="HOGENOM" id="CLU_2534934_0_0_5"/>
<reference evidence="2 3" key="1">
    <citation type="submission" date="2007-05" db="EMBL/GenBank/DDBJ databases">
        <title>Complete sequence of plasmid1 pACRY01 of Acidiphilium cryptum JF-5.</title>
        <authorList>
            <consortium name="US DOE Joint Genome Institute"/>
            <person name="Copeland A."/>
            <person name="Lucas S."/>
            <person name="Lapidus A."/>
            <person name="Barry K."/>
            <person name="Detter J.C."/>
            <person name="Glavina del Rio T."/>
            <person name="Hammon N."/>
            <person name="Israni S."/>
            <person name="Dalin E."/>
            <person name="Tice H."/>
            <person name="Pitluck S."/>
            <person name="Sims D."/>
            <person name="Brettin T."/>
            <person name="Bruce D."/>
            <person name="Han C."/>
            <person name="Schmutz J."/>
            <person name="Larimer F."/>
            <person name="Land M."/>
            <person name="Hauser L."/>
            <person name="Kyrpides N."/>
            <person name="Kim E."/>
            <person name="Magnuson T."/>
            <person name="Richardson P."/>
        </authorList>
    </citation>
    <scope>NUCLEOTIDE SEQUENCE [LARGE SCALE GENOMIC DNA]</scope>
    <source>
        <strain evidence="3">JF-5</strain>
        <plasmid evidence="3">Plasmid pACRY01</plasmid>
    </source>
</reference>
<evidence type="ECO:0000313" key="2">
    <source>
        <dbReference type="EMBL" id="ABQ28895.1"/>
    </source>
</evidence>
<evidence type="ECO:0000313" key="3">
    <source>
        <dbReference type="Proteomes" id="UP000000245"/>
    </source>
</evidence>
<sequence length="83" mass="8832">MPDDTAFAPQDRPDTPSAGSLVPSPPPLAGNRFLQLGRLKKCRQPTARSPTHTTPAPSDISDMSFTLITPFSFISLVGEGLLP</sequence>
<accession>A5FTG3</accession>
<dbReference type="KEGG" id="acr:Acry_3280"/>